<organism evidence="3 4">
    <name type="scientific">Qipengyuania marisflavi</name>
    <dbReference type="NCBI Taxonomy" id="2486356"/>
    <lineage>
        <taxon>Bacteria</taxon>
        <taxon>Pseudomonadati</taxon>
        <taxon>Pseudomonadota</taxon>
        <taxon>Alphaproteobacteria</taxon>
        <taxon>Sphingomonadales</taxon>
        <taxon>Erythrobacteraceae</taxon>
        <taxon>Qipengyuania</taxon>
    </lineage>
</organism>
<dbReference type="Gene3D" id="1.20.1250.20">
    <property type="entry name" value="MFS general substrate transporter like domains"/>
    <property type="match status" value="1"/>
</dbReference>
<keyword evidence="2" id="KW-0812">Transmembrane</keyword>
<dbReference type="GO" id="GO:0005886">
    <property type="term" value="C:plasma membrane"/>
    <property type="evidence" value="ECO:0007669"/>
    <property type="project" value="TreeGrafter"/>
</dbReference>
<dbReference type="GO" id="GO:0015293">
    <property type="term" value="F:symporter activity"/>
    <property type="evidence" value="ECO:0007669"/>
    <property type="project" value="InterPro"/>
</dbReference>
<comment type="similarity">
    <text evidence="1">Belongs to the sodium:galactoside symporter (TC 2.A.2) family.</text>
</comment>
<keyword evidence="2" id="KW-1133">Transmembrane helix</keyword>
<keyword evidence="2" id="KW-0472">Membrane</keyword>
<feature type="transmembrane region" description="Helical" evidence="2">
    <location>
        <begin position="15"/>
        <end position="37"/>
    </location>
</feature>
<feature type="transmembrane region" description="Helical" evidence="2">
    <location>
        <begin position="107"/>
        <end position="127"/>
    </location>
</feature>
<dbReference type="InterPro" id="IPR039672">
    <property type="entry name" value="MFS_2"/>
</dbReference>
<dbReference type="Pfam" id="PF13347">
    <property type="entry name" value="MFS_2"/>
    <property type="match status" value="1"/>
</dbReference>
<feature type="transmembrane region" description="Helical" evidence="2">
    <location>
        <begin position="180"/>
        <end position="201"/>
    </location>
</feature>
<accession>A0A5S3P6F6</accession>
<name>A0A5S3P6F6_9SPHN</name>
<dbReference type="AlphaFoldDB" id="A0A5S3P6F6"/>
<sequence length="451" mass="50077">MQIIVEDENFAFRRYLWMMPAFIPSWILGGMFLRYFAIYATDVLLLAPAMLGTVMLISRVFDGVTDPIFGWLSDRRKAPRRVPFYLVGTLGTLSMLGIWIVPEHLTGLALAAWLTMILLIWETGQTLRTVAFGALGFEVATTARRRTMTMVLSGIAALIGSVIGIFVMQYLLNHPDPRSAVVPIVLIVVPLSFAATFLMGLRLKELPKPHRSEERPPIHMMREVLANKYHRQYIGIQMAETFAYVSIGFAVPYVMQYTLGRPDMTMYIYLTNLIIAVVSGGGWWLVVGRLGTRRTWLAGQYVWLVTLAMWPLVLVFGLPAFFVLAFLGGIGSAAGSCVGYAMLGDIADYDAKVSGRQRQGVYATIYGFVGKIAAALTAFLLGWMLQLAGYMPNQEQGPNFTIAMTMTIAVLPGICMLASVRLLHRYRLYEDEGIDDGRVAAAQPEMTPARA</sequence>
<feature type="transmembrane region" description="Helical" evidence="2">
    <location>
        <begin position="241"/>
        <end position="260"/>
    </location>
</feature>
<gene>
    <name evidence="3" type="ORF">FEV51_04965</name>
</gene>
<feature type="transmembrane region" description="Helical" evidence="2">
    <location>
        <begin position="364"/>
        <end position="388"/>
    </location>
</feature>
<dbReference type="SUPFAM" id="SSF103473">
    <property type="entry name" value="MFS general substrate transporter"/>
    <property type="match status" value="1"/>
</dbReference>
<evidence type="ECO:0000256" key="1">
    <source>
        <dbReference type="ARBA" id="ARBA00009617"/>
    </source>
</evidence>
<feature type="transmembrane region" description="Helical" evidence="2">
    <location>
        <begin position="298"/>
        <end position="316"/>
    </location>
</feature>
<feature type="transmembrane region" description="Helical" evidence="2">
    <location>
        <begin position="43"/>
        <end position="61"/>
    </location>
</feature>
<dbReference type="InterPro" id="IPR036259">
    <property type="entry name" value="MFS_trans_sf"/>
</dbReference>
<dbReference type="OrthoDB" id="7584869at2"/>
<dbReference type="GO" id="GO:0008643">
    <property type="term" value="P:carbohydrate transport"/>
    <property type="evidence" value="ECO:0007669"/>
    <property type="project" value="InterPro"/>
</dbReference>
<comment type="caution">
    <text evidence="3">The sequence shown here is derived from an EMBL/GenBank/DDBJ whole genome shotgun (WGS) entry which is preliminary data.</text>
</comment>
<dbReference type="PANTHER" id="PTHR11328">
    <property type="entry name" value="MAJOR FACILITATOR SUPERFAMILY DOMAIN-CONTAINING PROTEIN"/>
    <property type="match status" value="1"/>
</dbReference>
<feature type="transmembrane region" description="Helical" evidence="2">
    <location>
        <begin position="148"/>
        <end position="168"/>
    </location>
</feature>
<evidence type="ECO:0000256" key="2">
    <source>
        <dbReference type="SAM" id="Phobius"/>
    </source>
</evidence>
<dbReference type="Proteomes" id="UP000309668">
    <property type="component" value="Unassembled WGS sequence"/>
</dbReference>
<dbReference type="EMBL" id="VCAO01000002">
    <property type="protein sequence ID" value="TMM48750.1"/>
    <property type="molecule type" value="Genomic_DNA"/>
</dbReference>
<keyword evidence="4" id="KW-1185">Reference proteome</keyword>
<dbReference type="RefSeq" id="WP_138616577.1">
    <property type="nucleotide sequence ID" value="NZ_VCAO01000002.1"/>
</dbReference>
<feature type="transmembrane region" description="Helical" evidence="2">
    <location>
        <begin position="400"/>
        <end position="420"/>
    </location>
</feature>
<dbReference type="PANTHER" id="PTHR11328:SF24">
    <property type="entry name" value="MAJOR FACILITATOR SUPERFAMILY (MFS) PROFILE DOMAIN-CONTAINING PROTEIN"/>
    <property type="match status" value="1"/>
</dbReference>
<feature type="transmembrane region" description="Helical" evidence="2">
    <location>
        <begin position="266"/>
        <end position="286"/>
    </location>
</feature>
<proteinExistence type="inferred from homology"/>
<evidence type="ECO:0000313" key="4">
    <source>
        <dbReference type="Proteomes" id="UP000309668"/>
    </source>
</evidence>
<evidence type="ECO:0000313" key="3">
    <source>
        <dbReference type="EMBL" id="TMM48750.1"/>
    </source>
</evidence>
<reference evidence="3 4" key="1">
    <citation type="submission" date="2019-05" db="EMBL/GenBank/DDBJ databases">
        <title>Erythrobacter marisflavi sp. nov., isolated from isolated from water of an estuary environment.</title>
        <authorList>
            <person name="Yoon J.-H."/>
        </authorList>
    </citation>
    <scope>NUCLEOTIDE SEQUENCE [LARGE SCALE GENOMIC DNA]</scope>
    <source>
        <strain evidence="3 4">KEM-5</strain>
    </source>
</reference>
<feature type="transmembrane region" description="Helical" evidence="2">
    <location>
        <begin position="82"/>
        <end position="101"/>
    </location>
</feature>
<protein>
    <submittedName>
        <fullName evidence="3">MFS transporter</fullName>
    </submittedName>
</protein>
<feature type="transmembrane region" description="Helical" evidence="2">
    <location>
        <begin position="322"/>
        <end position="343"/>
    </location>
</feature>